<dbReference type="EMBL" id="JAUSWJ010000001">
    <property type="protein sequence ID" value="MDQ0514897.1"/>
    <property type="molecule type" value="Genomic_DNA"/>
</dbReference>
<evidence type="ECO:0000313" key="1">
    <source>
        <dbReference type="EMBL" id="MDQ0514897.1"/>
    </source>
</evidence>
<accession>A0ABU0M1R7</accession>
<sequence>MRTILAFAFAAICGGVLGAMLGLGAAVAF</sequence>
<reference evidence="1 2" key="1">
    <citation type="submission" date="2023-07" db="EMBL/GenBank/DDBJ databases">
        <title>Genomic Encyclopedia of Type Strains, Phase IV (KMG-IV): sequencing the most valuable type-strain genomes for metagenomic binning, comparative biology and taxonomic classification.</title>
        <authorList>
            <person name="Goeker M."/>
        </authorList>
    </citation>
    <scope>NUCLEOTIDE SEQUENCE [LARGE SCALE GENOMIC DNA]</scope>
    <source>
        <strain evidence="1 2">B1-1</strain>
    </source>
</reference>
<comment type="caution">
    <text evidence="1">The sequence shown here is derived from an EMBL/GenBank/DDBJ whole genome shotgun (WGS) entry which is preliminary data.</text>
</comment>
<name>A0ABU0M1R7_9HYPH</name>
<evidence type="ECO:0000313" key="2">
    <source>
        <dbReference type="Proteomes" id="UP001223743"/>
    </source>
</evidence>
<organism evidence="1 2">
    <name type="scientific">Kaistia geumhonensis</name>
    <dbReference type="NCBI Taxonomy" id="410839"/>
    <lineage>
        <taxon>Bacteria</taxon>
        <taxon>Pseudomonadati</taxon>
        <taxon>Pseudomonadota</taxon>
        <taxon>Alphaproteobacteria</taxon>
        <taxon>Hyphomicrobiales</taxon>
        <taxon>Kaistiaceae</taxon>
        <taxon>Kaistia</taxon>
    </lineage>
</organism>
<proteinExistence type="predicted"/>
<gene>
    <name evidence="1" type="ORF">QO015_000510</name>
</gene>
<protein>
    <submittedName>
        <fullName evidence="1">Uncharacterized protein</fullName>
    </submittedName>
</protein>
<dbReference type="Proteomes" id="UP001223743">
    <property type="component" value="Unassembled WGS sequence"/>
</dbReference>
<keyword evidence="2" id="KW-1185">Reference proteome</keyword>